<dbReference type="PIRSF" id="PIRSF011484">
    <property type="entry name" value="YaeQ"/>
    <property type="match status" value="1"/>
</dbReference>
<dbReference type="InterPro" id="IPR038590">
    <property type="entry name" value="YaeQ_sf"/>
</dbReference>
<sequence>MALKSTIYKVELSVSDMDRHYYGNHALTIAKHPSENDARMMIRVLAFAAEASEALTFTRGLDEPDEPDLWEKTLTDEIAHWIDLGQPDETRLKRAAARAGRVTVFTYQAASAREWWKGMAGKAGKLRNVTVYNVPGDAVDALAGMAQRAMRLSVTIQDGEIWVSDDERNVQLTLDAWQRGQAGSGY</sequence>
<keyword evidence="2" id="KW-1185">Reference proteome</keyword>
<protein>
    <recommendedName>
        <fullName evidence="3">YaeQ family protein</fullName>
    </recommendedName>
</protein>
<evidence type="ECO:0008006" key="3">
    <source>
        <dbReference type="Google" id="ProtNLM"/>
    </source>
</evidence>
<organism evidence="1 2">
    <name type="scientific">Cupriavidus respiraculi</name>
    <dbReference type="NCBI Taxonomy" id="195930"/>
    <lineage>
        <taxon>Bacteria</taxon>
        <taxon>Pseudomonadati</taxon>
        <taxon>Pseudomonadota</taxon>
        <taxon>Betaproteobacteria</taxon>
        <taxon>Burkholderiales</taxon>
        <taxon>Burkholderiaceae</taxon>
        <taxon>Cupriavidus</taxon>
    </lineage>
</organism>
<dbReference type="Proteomes" id="UP000721236">
    <property type="component" value="Unassembled WGS sequence"/>
</dbReference>
<accession>A0ABN7YXG4</accession>
<comment type="caution">
    <text evidence="1">The sequence shown here is derived from an EMBL/GenBank/DDBJ whole genome shotgun (WGS) entry which is preliminary data.</text>
</comment>
<dbReference type="Pfam" id="PF07152">
    <property type="entry name" value="YaeQ"/>
    <property type="match status" value="1"/>
</dbReference>
<dbReference type="CDD" id="cd22368">
    <property type="entry name" value="YaeQ-like"/>
    <property type="match status" value="1"/>
</dbReference>
<dbReference type="InterPro" id="IPR009822">
    <property type="entry name" value="YaeQ"/>
</dbReference>
<gene>
    <name evidence="1" type="primary">yaeQ</name>
    <name evidence="1" type="ORF">LMG21510_03500</name>
</gene>
<dbReference type="SMART" id="SM01322">
    <property type="entry name" value="YaeQ"/>
    <property type="match status" value="1"/>
</dbReference>
<dbReference type="PANTHER" id="PTHR38784">
    <property type="entry name" value="SUCROSE PHOSPHORYLASE"/>
    <property type="match status" value="1"/>
</dbReference>
<evidence type="ECO:0000313" key="2">
    <source>
        <dbReference type="Proteomes" id="UP000721236"/>
    </source>
</evidence>
<dbReference type="SUPFAM" id="SSF52980">
    <property type="entry name" value="Restriction endonuclease-like"/>
    <property type="match status" value="1"/>
</dbReference>
<dbReference type="EMBL" id="CAJZAH010000003">
    <property type="protein sequence ID" value="CAG9178145.1"/>
    <property type="molecule type" value="Genomic_DNA"/>
</dbReference>
<dbReference type="InterPro" id="IPR011335">
    <property type="entry name" value="Restrct_endonuc-II-like"/>
</dbReference>
<name>A0ABN7YXG4_9BURK</name>
<proteinExistence type="predicted"/>
<dbReference type="Gene3D" id="3.10.640.10">
    <property type="entry name" value="Restriction endonuclease-like alpha-beta roll domain"/>
    <property type="match status" value="1"/>
</dbReference>
<dbReference type="RefSeq" id="WP_222207741.1">
    <property type="nucleotide sequence ID" value="NZ_CAJZAH010000003.1"/>
</dbReference>
<evidence type="ECO:0000313" key="1">
    <source>
        <dbReference type="EMBL" id="CAG9178145.1"/>
    </source>
</evidence>
<reference evidence="1 2" key="1">
    <citation type="submission" date="2021-08" db="EMBL/GenBank/DDBJ databases">
        <authorList>
            <person name="Peeters C."/>
        </authorList>
    </citation>
    <scope>NUCLEOTIDE SEQUENCE [LARGE SCALE GENOMIC DNA]</scope>
    <source>
        <strain evidence="1 2">LMG 21510</strain>
    </source>
</reference>
<dbReference type="PANTHER" id="PTHR38784:SF1">
    <property type="entry name" value="SUCROSE PHOSPHORYLASE"/>
    <property type="match status" value="1"/>
</dbReference>